<sequence length="97" mass="10720">MVLSLVISILFLARAVRGNSSQTMAASLFYAGVSFGPPMVYCGVQDQFSPWQFARTFIGSIVSLLTFAAAFVHFLDRYAVKQKREGEDKTECSGKEK</sequence>
<feature type="chain" id="PRO_5024820175" description="Major facilitator superfamily domain-containing protein" evidence="2">
    <location>
        <begin position="19"/>
        <end position="97"/>
    </location>
</feature>
<keyword evidence="2" id="KW-0732">Signal</keyword>
<name>A0A5N7C6Q9_PETAA</name>
<dbReference type="OrthoDB" id="4771706at2759"/>
<keyword evidence="1" id="KW-0472">Membrane</keyword>
<feature type="transmembrane region" description="Helical" evidence="1">
    <location>
        <begin position="57"/>
        <end position="75"/>
    </location>
</feature>
<evidence type="ECO:0000256" key="2">
    <source>
        <dbReference type="SAM" id="SignalP"/>
    </source>
</evidence>
<gene>
    <name evidence="3" type="ORF">BDV23DRAFT_157223</name>
</gene>
<dbReference type="EMBL" id="ML735266">
    <property type="protein sequence ID" value="KAE8389407.1"/>
    <property type="molecule type" value="Genomic_DNA"/>
</dbReference>
<proteinExistence type="predicted"/>
<accession>A0A5N7C6Q9</accession>
<evidence type="ECO:0000256" key="1">
    <source>
        <dbReference type="SAM" id="Phobius"/>
    </source>
</evidence>
<evidence type="ECO:0000313" key="3">
    <source>
        <dbReference type="EMBL" id="KAE8389407.1"/>
    </source>
</evidence>
<protein>
    <recommendedName>
        <fullName evidence="4">Major facilitator superfamily domain-containing protein</fullName>
    </recommendedName>
</protein>
<organism evidence="3">
    <name type="scientific">Petromyces alliaceus</name>
    <name type="common">Aspergillus alliaceus</name>
    <dbReference type="NCBI Taxonomy" id="209559"/>
    <lineage>
        <taxon>Eukaryota</taxon>
        <taxon>Fungi</taxon>
        <taxon>Dikarya</taxon>
        <taxon>Ascomycota</taxon>
        <taxon>Pezizomycotina</taxon>
        <taxon>Eurotiomycetes</taxon>
        <taxon>Eurotiomycetidae</taxon>
        <taxon>Eurotiales</taxon>
        <taxon>Aspergillaceae</taxon>
        <taxon>Aspergillus</taxon>
        <taxon>Aspergillus subgen. Circumdati</taxon>
    </lineage>
</organism>
<keyword evidence="1" id="KW-0812">Transmembrane</keyword>
<reference evidence="3" key="1">
    <citation type="submission" date="2019-04" db="EMBL/GenBank/DDBJ databases">
        <title>Friends and foes A comparative genomics studyof 23 Aspergillus species from section Flavi.</title>
        <authorList>
            <consortium name="DOE Joint Genome Institute"/>
            <person name="Kjaerbolling I."/>
            <person name="Vesth T."/>
            <person name="Frisvad J.C."/>
            <person name="Nybo J.L."/>
            <person name="Theobald S."/>
            <person name="Kildgaard S."/>
            <person name="Isbrandt T."/>
            <person name="Kuo A."/>
            <person name="Sato A."/>
            <person name="Lyhne E.K."/>
            <person name="Kogle M.E."/>
            <person name="Wiebenga A."/>
            <person name="Kun R.S."/>
            <person name="Lubbers R.J."/>
            <person name="Makela M.R."/>
            <person name="Barry K."/>
            <person name="Chovatia M."/>
            <person name="Clum A."/>
            <person name="Daum C."/>
            <person name="Haridas S."/>
            <person name="He G."/>
            <person name="LaButti K."/>
            <person name="Lipzen A."/>
            <person name="Mondo S."/>
            <person name="Riley R."/>
            <person name="Salamov A."/>
            <person name="Simmons B.A."/>
            <person name="Magnuson J.K."/>
            <person name="Henrissat B."/>
            <person name="Mortensen U.H."/>
            <person name="Larsen T.O."/>
            <person name="Devries R.P."/>
            <person name="Grigoriev I.V."/>
            <person name="Machida M."/>
            <person name="Baker S.E."/>
            <person name="Andersen M.R."/>
        </authorList>
    </citation>
    <scope>NUCLEOTIDE SEQUENCE [LARGE SCALE GENOMIC DNA]</scope>
    <source>
        <strain evidence="3">IBT 14317</strain>
    </source>
</reference>
<feature type="signal peptide" evidence="2">
    <location>
        <begin position="1"/>
        <end position="18"/>
    </location>
</feature>
<dbReference type="Proteomes" id="UP000326877">
    <property type="component" value="Unassembled WGS sequence"/>
</dbReference>
<dbReference type="AlphaFoldDB" id="A0A5N7C6Q9"/>
<evidence type="ECO:0008006" key="4">
    <source>
        <dbReference type="Google" id="ProtNLM"/>
    </source>
</evidence>
<keyword evidence="1" id="KW-1133">Transmembrane helix</keyword>